<keyword evidence="6" id="KW-0456">Lyase</keyword>
<dbReference type="PROSITE" id="PS51671">
    <property type="entry name" value="ACT"/>
    <property type="match status" value="1"/>
</dbReference>
<sequence length="266" mass="28848">MQVATLGPSGTFSEQAALGLFAPAQGHQLQLHSHLQRCLLALPAQADVAVVPIENVSEGFVPVVLDYLVTADVHIAQEMSLPIAFSVCAHGDNIERLYVQFVARGQCRDYIDSLGDIEIVPTQSNTESLALATEYGQGAGAIIPSHLDQQLPASMHCLRTDVQDYSHNQTRFVVLKAGPTPRDAVGNKTSIMVINDDDRPGLLEKVLHCFSTRRLNLTSIVSRPTGQGFGRYHFFIDVAVEVENIAMQGALKGVSQIARVKVLGCY</sequence>
<comment type="caution">
    <text evidence="10">The sequence shown here is derived from an EMBL/GenBank/DDBJ whole genome shotgun (WGS) entry which is preliminary data.</text>
</comment>
<evidence type="ECO:0000313" key="12">
    <source>
        <dbReference type="Proteomes" id="UP000249203"/>
    </source>
</evidence>
<evidence type="ECO:0000256" key="6">
    <source>
        <dbReference type="ARBA" id="ARBA00023239"/>
    </source>
</evidence>
<dbReference type="UniPathway" id="UPA00121">
    <property type="reaction ID" value="UER00345"/>
</dbReference>
<dbReference type="CDD" id="cd04905">
    <property type="entry name" value="ACT_CM-PDT"/>
    <property type="match status" value="1"/>
</dbReference>
<dbReference type="GO" id="GO:0004664">
    <property type="term" value="F:prephenate dehydratase activity"/>
    <property type="evidence" value="ECO:0007669"/>
    <property type="project" value="UniProtKB-EC"/>
</dbReference>
<feature type="domain" description="Prephenate dehydratase" evidence="8">
    <location>
        <begin position="2"/>
        <end position="177"/>
    </location>
</feature>
<dbReference type="EMBL" id="PIPK01000006">
    <property type="protein sequence ID" value="RUO24581.1"/>
    <property type="molecule type" value="Genomic_DNA"/>
</dbReference>
<evidence type="ECO:0000313" key="10">
    <source>
        <dbReference type="EMBL" id="RAJ96970.1"/>
    </source>
</evidence>
<reference evidence="11 13" key="1">
    <citation type="journal article" date="2018" name="Front. Microbiol.">
        <title>Genome-Based Analysis Reveals the Taxonomy and Diversity of the Family Idiomarinaceae.</title>
        <authorList>
            <person name="Liu Y."/>
            <person name="Lai Q."/>
            <person name="Shao Z."/>
        </authorList>
    </citation>
    <scope>NUCLEOTIDE SEQUENCE [LARGE SCALE GENOMIC DNA]</scope>
    <source>
        <strain evidence="11 13">CF12-14</strain>
    </source>
</reference>
<organism evidence="10 12">
    <name type="scientific">Aliidiomarina maris</name>
    <dbReference type="NCBI Taxonomy" id="531312"/>
    <lineage>
        <taxon>Bacteria</taxon>
        <taxon>Pseudomonadati</taxon>
        <taxon>Pseudomonadota</taxon>
        <taxon>Gammaproteobacteria</taxon>
        <taxon>Alteromonadales</taxon>
        <taxon>Idiomarinaceae</taxon>
        <taxon>Aliidiomarina</taxon>
    </lineage>
</organism>
<dbReference type="SUPFAM" id="SSF55021">
    <property type="entry name" value="ACT-like"/>
    <property type="match status" value="1"/>
</dbReference>
<dbReference type="EC" id="4.2.1.51" evidence="2"/>
<evidence type="ECO:0000256" key="4">
    <source>
        <dbReference type="ARBA" id="ARBA00023141"/>
    </source>
</evidence>
<dbReference type="RefSeq" id="WP_111569345.1">
    <property type="nucleotide sequence ID" value="NZ_PIPK01000006.1"/>
</dbReference>
<comment type="pathway">
    <text evidence="1">Amino-acid biosynthesis; L-phenylalanine biosynthesis; phenylpyruvate from prephenate: step 1/1.</text>
</comment>
<dbReference type="AlphaFoldDB" id="A0A327WWW2"/>
<dbReference type="Proteomes" id="UP000287865">
    <property type="component" value="Unassembled WGS sequence"/>
</dbReference>
<feature type="domain" description="ACT" evidence="9">
    <location>
        <begin position="191"/>
        <end position="266"/>
    </location>
</feature>
<evidence type="ECO:0000256" key="3">
    <source>
        <dbReference type="ARBA" id="ARBA00022605"/>
    </source>
</evidence>
<dbReference type="PROSITE" id="PS51171">
    <property type="entry name" value="PREPHENATE_DEHYDR_3"/>
    <property type="match status" value="1"/>
</dbReference>
<keyword evidence="4" id="KW-0057">Aromatic amino acid biosynthesis</keyword>
<dbReference type="SUPFAM" id="SSF53850">
    <property type="entry name" value="Periplasmic binding protein-like II"/>
    <property type="match status" value="1"/>
</dbReference>
<accession>A0A327WWW2</accession>
<dbReference type="Gene3D" id="3.40.190.10">
    <property type="entry name" value="Periplasmic binding protein-like II"/>
    <property type="match status" value="2"/>
</dbReference>
<keyword evidence="13" id="KW-1185">Reference proteome</keyword>
<dbReference type="InterPro" id="IPR001086">
    <property type="entry name" value="Preph_deHydtase"/>
</dbReference>
<dbReference type="InterPro" id="IPR045865">
    <property type="entry name" value="ACT-like_dom_sf"/>
</dbReference>
<keyword evidence="3" id="KW-0028">Amino-acid biosynthesis</keyword>
<evidence type="ECO:0000256" key="5">
    <source>
        <dbReference type="ARBA" id="ARBA00023222"/>
    </source>
</evidence>
<evidence type="ECO:0000313" key="11">
    <source>
        <dbReference type="EMBL" id="RUO24581.1"/>
    </source>
</evidence>
<evidence type="ECO:0000256" key="1">
    <source>
        <dbReference type="ARBA" id="ARBA00004741"/>
    </source>
</evidence>
<dbReference type="InterPro" id="IPR002912">
    <property type="entry name" value="ACT_dom"/>
</dbReference>
<evidence type="ECO:0000259" key="8">
    <source>
        <dbReference type="PROSITE" id="PS51171"/>
    </source>
</evidence>
<dbReference type="GO" id="GO:0005737">
    <property type="term" value="C:cytoplasm"/>
    <property type="evidence" value="ECO:0007669"/>
    <property type="project" value="TreeGrafter"/>
</dbReference>
<dbReference type="PANTHER" id="PTHR21022">
    <property type="entry name" value="PREPHENATE DEHYDRATASE P PROTEIN"/>
    <property type="match status" value="1"/>
</dbReference>
<evidence type="ECO:0000313" key="13">
    <source>
        <dbReference type="Proteomes" id="UP000287865"/>
    </source>
</evidence>
<dbReference type="Proteomes" id="UP000249203">
    <property type="component" value="Unassembled WGS sequence"/>
</dbReference>
<keyword evidence="5" id="KW-0584">Phenylalanine biosynthesis</keyword>
<dbReference type="GO" id="GO:0009094">
    <property type="term" value="P:L-phenylalanine biosynthetic process"/>
    <property type="evidence" value="ECO:0007669"/>
    <property type="project" value="UniProtKB-UniPathway"/>
</dbReference>
<protein>
    <recommendedName>
        <fullName evidence="2">prephenate dehydratase</fullName>
        <ecNumber evidence="2">4.2.1.51</ecNumber>
    </recommendedName>
</protein>
<comment type="catalytic activity">
    <reaction evidence="7">
        <text>prephenate + H(+) = 3-phenylpyruvate + CO2 + H2O</text>
        <dbReference type="Rhea" id="RHEA:21648"/>
        <dbReference type="ChEBI" id="CHEBI:15377"/>
        <dbReference type="ChEBI" id="CHEBI:15378"/>
        <dbReference type="ChEBI" id="CHEBI:16526"/>
        <dbReference type="ChEBI" id="CHEBI:18005"/>
        <dbReference type="ChEBI" id="CHEBI:29934"/>
        <dbReference type="EC" id="4.2.1.51"/>
    </reaction>
</comment>
<dbReference type="Pfam" id="PF00800">
    <property type="entry name" value="PDT"/>
    <property type="match status" value="1"/>
</dbReference>
<evidence type="ECO:0000256" key="7">
    <source>
        <dbReference type="ARBA" id="ARBA00047848"/>
    </source>
</evidence>
<dbReference type="OrthoDB" id="9802281at2"/>
<gene>
    <name evidence="10" type="ORF">B0I24_10633</name>
    <name evidence="11" type="ORF">CWE07_07875</name>
</gene>
<evidence type="ECO:0000259" key="9">
    <source>
        <dbReference type="PROSITE" id="PS51671"/>
    </source>
</evidence>
<dbReference type="PANTHER" id="PTHR21022:SF19">
    <property type="entry name" value="PREPHENATE DEHYDRATASE-RELATED"/>
    <property type="match status" value="1"/>
</dbReference>
<name>A0A327WWW2_9GAMM</name>
<reference evidence="10 12" key="2">
    <citation type="submission" date="2018-06" db="EMBL/GenBank/DDBJ databases">
        <title>Genomic Encyclopedia of Type Strains, Phase III (KMG-III): the genomes of soil and plant-associated and newly described type strains.</title>
        <authorList>
            <person name="Whitman W."/>
        </authorList>
    </citation>
    <scope>NUCLEOTIDE SEQUENCE [LARGE SCALE GENOMIC DNA]</scope>
    <source>
        <strain evidence="10 12">CGMCC 1.15366</strain>
    </source>
</reference>
<evidence type="ECO:0000256" key="2">
    <source>
        <dbReference type="ARBA" id="ARBA00013147"/>
    </source>
</evidence>
<dbReference type="EMBL" id="QLMD01000006">
    <property type="protein sequence ID" value="RAJ96970.1"/>
    <property type="molecule type" value="Genomic_DNA"/>
</dbReference>
<proteinExistence type="predicted"/>
<dbReference type="Gene3D" id="3.30.70.260">
    <property type="match status" value="1"/>
</dbReference>
<dbReference type="Pfam" id="PF01842">
    <property type="entry name" value="ACT"/>
    <property type="match status" value="1"/>
</dbReference>